<dbReference type="PANTHER" id="PTHR28572:SF1">
    <property type="entry name" value="COILED-COIL DOMAIN-CONTAINING PROTEIN 103"/>
    <property type="match status" value="1"/>
</dbReference>
<evidence type="ECO:0000256" key="8">
    <source>
        <dbReference type="ARBA" id="ARBA00023069"/>
    </source>
</evidence>
<proteinExistence type="inferred from homology"/>
<feature type="domain" description="RNA-polymerase II-associated protein 3-like C-terminal" evidence="12">
    <location>
        <begin position="95"/>
        <end position="183"/>
    </location>
</feature>
<evidence type="ECO:0000256" key="9">
    <source>
        <dbReference type="ARBA" id="ARBA00023273"/>
    </source>
</evidence>
<protein>
    <submittedName>
        <fullName evidence="14">Coiled-coil domain containing 103</fullName>
    </submittedName>
    <submittedName>
        <fullName evidence="14">Dynein axonemal assembly factor 19</fullName>
    </submittedName>
</protein>
<comment type="subunit">
    <text evidence="4">Homodimer.</text>
</comment>
<dbReference type="AlphaFoldDB" id="A0A8D0H0T0"/>
<evidence type="ECO:0000313" key="15">
    <source>
        <dbReference type="Proteomes" id="UP000694392"/>
    </source>
</evidence>
<name>A0A8D0H0T0_SPHPU</name>
<comment type="similarity">
    <text evidence="10">Belongs to the DNAAF19/PR46b family.</text>
</comment>
<dbReference type="GO" id="GO:0003351">
    <property type="term" value="P:epithelial cilium movement involved in extracellular fluid movement"/>
    <property type="evidence" value="ECO:0007669"/>
    <property type="project" value="TreeGrafter"/>
</dbReference>
<keyword evidence="9" id="KW-0966">Cell projection</keyword>
<evidence type="ECO:0000259" key="13">
    <source>
        <dbReference type="Pfam" id="PF15867"/>
    </source>
</evidence>
<organism evidence="14 15">
    <name type="scientific">Sphenodon punctatus</name>
    <name type="common">Tuatara</name>
    <name type="synonym">Hatteria punctata</name>
    <dbReference type="NCBI Taxonomy" id="8508"/>
    <lineage>
        <taxon>Eukaryota</taxon>
        <taxon>Metazoa</taxon>
        <taxon>Chordata</taxon>
        <taxon>Craniata</taxon>
        <taxon>Vertebrata</taxon>
        <taxon>Euteleostomi</taxon>
        <taxon>Lepidosauria</taxon>
        <taxon>Sphenodontia</taxon>
        <taxon>Sphenodontidae</taxon>
        <taxon>Sphenodon</taxon>
    </lineage>
</organism>
<keyword evidence="15" id="KW-1185">Reference proteome</keyword>
<evidence type="ECO:0000259" key="12">
    <source>
        <dbReference type="Pfam" id="PF13877"/>
    </source>
</evidence>
<dbReference type="GO" id="GO:0036158">
    <property type="term" value="P:outer dynein arm assembly"/>
    <property type="evidence" value="ECO:0007669"/>
    <property type="project" value="Ensembl"/>
</dbReference>
<comment type="function">
    <text evidence="1">Dynein-attachment factor required for cilia motility.</text>
</comment>
<reference evidence="14" key="1">
    <citation type="submission" date="2025-08" db="UniProtKB">
        <authorList>
            <consortium name="Ensembl"/>
        </authorList>
    </citation>
    <scope>IDENTIFICATION</scope>
</reference>
<feature type="region of interest" description="Disordered" evidence="11">
    <location>
        <begin position="219"/>
        <end position="238"/>
    </location>
</feature>
<comment type="subcellular location">
    <subcellularLocation>
        <location evidence="2">Cell projection</location>
        <location evidence="2">Cilium</location>
        <location evidence="2">Flagellum</location>
    </subcellularLocation>
    <subcellularLocation>
        <location evidence="3">Cytoplasm</location>
    </subcellularLocation>
</comment>
<accession>A0A8D0H0T0</accession>
<evidence type="ECO:0000256" key="1">
    <source>
        <dbReference type="ARBA" id="ARBA00004048"/>
    </source>
</evidence>
<dbReference type="GeneTree" id="ENSGT00390000004038"/>
<evidence type="ECO:0000256" key="11">
    <source>
        <dbReference type="SAM" id="MobiDB-lite"/>
    </source>
</evidence>
<evidence type="ECO:0000256" key="6">
    <source>
        <dbReference type="ARBA" id="ARBA00022794"/>
    </source>
</evidence>
<keyword evidence="6" id="KW-0970">Cilium biogenesis/degradation</keyword>
<evidence type="ECO:0000256" key="10">
    <source>
        <dbReference type="ARBA" id="ARBA00049986"/>
    </source>
</evidence>
<dbReference type="OMA" id="YRNWRRH"/>
<keyword evidence="7" id="KW-0282">Flagellum</keyword>
<dbReference type="InterPro" id="IPR031733">
    <property type="entry name" value="Dynein_attach_N"/>
</dbReference>
<dbReference type="GO" id="GO:0042803">
    <property type="term" value="F:protein homodimerization activity"/>
    <property type="evidence" value="ECO:0007669"/>
    <property type="project" value="Ensembl"/>
</dbReference>
<feature type="compositionally biased region" description="Basic and acidic residues" evidence="11">
    <location>
        <begin position="219"/>
        <end position="228"/>
    </location>
</feature>
<reference evidence="14" key="2">
    <citation type="submission" date="2025-09" db="UniProtKB">
        <authorList>
            <consortium name="Ensembl"/>
        </authorList>
    </citation>
    <scope>IDENTIFICATION</scope>
</reference>
<keyword evidence="8" id="KW-0969">Cilium</keyword>
<dbReference type="InterPro" id="IPR042422">
    <property type="entry name" value="CC103"/>
</dbReference>
<evidence type="ECO:0000256" key="3">
    <source>
        <dbReference type="ARBA" id="ARBA00004496"/>
    </source>
</evidence>
<dbReference type="GO" id="GO:0031514">
    <property type="term" value="C:motile cilium"/>
    <property type="evidence" value="ECO:0007669"/>
    <property type="project" value="UniProtKB-SubCell"/>
</dbReference>
<dbReference type="GO" id="GO:0071907">
    <property type="term" value="P:determination of digestive tract left/right asymmetry"/>
    <property type="evidence" value="ECO:0007669"/>
    <property type="project" value="Ensembl"/>
</dbReference>
<feature type="domain" description="Dynein attachment factor N-terminal" evidence="13">
    <location>
        <begin position="7"/>
        <end position="74"/>
    </location>
</feature>
<dbReference type="Pfam" id="PF13877">
    <property type="entry name" value="RPAP3_C"/>
    <property type="match status" value="1"/>
</dbReference>
<sequence>MEEAGAIDLCALEKELQAALAADEKYHREDDAKFRAVHQKVASYEEFRDIVLASHLKPLERKDKMGQRKNLVWNSCARKVDPFPNHPQMAPLDSQSPTEFYRDWRRSLKSGHKRYQLLLQLGGHSLGRIFRADLGFGLLGEFLVVFSENVQAEDRGIVLQILQSLSGTKRFGLNVDLLSQPERESCRDLFGKLQRMGRNSDTHGISDSGVEAGLTALTKEQREAEGESKIPGPCQGGGTDERLMLELMRCYQVSTDPSHH</sequence>
<evidence type="ECO:0000313" key="14">
    <source>
        <dbReference type="Ensembl" id="ENSSPUP00000013424.1"/>
    </source>
</evidence>
<evidence type="ECO:0000256" key="4">
    <source>
        <dbReference type="ARBA" id="ARBA00011738"/>
    </source>
</evidence>
<dbReference type="PANTHER" id="PTHR28572">
    <property type="entry name" value="COILED-COIL DOMAIN-CONTAINING PROTEIN 103"/>
    <property type="match status" value="1"/>
</dbReference>
<dbReference type="InterPro" id="IPR025986">
    <property type="entry name" value="RPAP3-like_C"/>
</dbReference>
<dbReference type="GO" id="GO:0036157">
    <property type="term" value="C:outer dynein arm"/>
    <property type="evidence" value="ECO:0007669"/>
    <property type="project" value="InterPro"/>
</dbReference>
<dbReference type="Pfam" id="PF15867">
    <property type="entry name" value="Dynein_attach_N"/>
    <property type="match status" value="1"/>
</dbReference>
<gene>
    <name evidence="14" type="primary">CCDC103</name>
</gene>
<keyword evidence="5" id="KW-0963">Cytoplasm</keyword>
<dbReference type="GO" id="GO:0036159">
    <property type="term" value="P:inner dynein arm assembly"/>
    <property type="evidence" value="ECO:0007669"/>
    <property type="project" value="Ensembl"/>
</dbReference>
<dbReference type="GO" id="GO:0005576">
    <property type="term" value="C:extracellular region"/>
    <property type="evidence" value="ECO:0007669"/>
    <property type="project" value="GOC"/>
</dbReference>
<dbReference type="GO" id="GO:0001947">
    <property type="term" value="P:heart looping"/>
    <property type="evidence" value="ECO:0007669"/>
    <property type="project" value="Ensembl"/>
</dbReference>
<dbReference type="Ensembl" id="ENSSPUT00000014311.1">
    <property type="protein sequence ID" value="ENSSPUP00000013424.1"/>
    <property type="gene ID" value="ENSSPUG00000010273.1"/>
</dbReference>
<evidence type="ECO:0000256" key="5">
    <source>
        <dbReference type="ARBA" id="ARBA00022490"/>
    </source>
</evidence>
<evidence type="ECO:0000256" key="7">
    <source>
        <dbReference type="ARBA" id="ARBA00022846"/>
    </source>
</evidence>
<evidence type="ECO:0000256" key="2">
    <source>
        <dbReference type="ARBA" id="ARBA00004230"/>
    </source>
</evidence>
<dbReference type="Proteomes" id="UP000694392">
    <property type="component" value="Unplaced"/>
</dbReference>